<sequence length="234" mass="28489">MNKGDAMGEKNIELKLYHGTNRKRGQNFIKNQSMEASIGEKHWLGDGIYLFEDDFWAYWWIRELYKDKYLDQVYPDIYQLYLEKHYQVLIIKVNILKNRIFNLNNSKHKLEFIKVMKAIAEKQKYSDKMEEQAKVEGIVLNYMFNELDYKRDFDLVKANFIRDENRYSRKNFKIRLAYNSQEQYCIKNSEIVNSIEELDFINKILSYYEILDLLFIDKNPAVYYNYNKKDLYEI</sequence>
<comment type="caution">
    <text evidence="1">The sequence shown here is derived from an EMBL/GenBank/DDBJ whole genome shotgun (WGS) entry which is preliminary data.</text>
</comment>
<accession>A0A318E1N2</accession>
<dbReference type="Proteomes" id="UP000247389">
    <property type="component" value="Unassembled WGS sequence"/>
</dbReference>
<dbReference type="RefSeq" id="WP_110301110.1">
    <property type="nucleotide sequence ID" value="NZ_QICM01000026.1"/>
</dbReference>
<evidence type="ECO:0000313" key="1">
    <source>
        <dbReference type="EMBL" id="PXV63101.1"/>
    </source>
</evidence>
<dbReference type="EMBL" id="QICM01000026">
    <property type="protein sequence ID" value="PXV63101.1"/>
    <property type="molecule type" value="Genomic_DNA"/>
</dbReference>
<proteinExistence type="predicted"/>
<dbReference type="SUPFAM" id="SSF56399">
    <property type="entry name" value="ADP-ribosylation"/>
    <property type="match status" value="1"/>
</dbReference>
<reference evidence="1 2" key="1">
    <citation type="submission" date="2018-04" db="EMBL/GenBank/DDBJ databases">
        <title>Subsurface microbial communities from deep shales in Ohio and West Virginia, USA.</title>
        <authorList>
            <person name="Wrighton K."/>
        </authorList>
    </citation>
    <scope>NUCLEOTIDE SEQUENCE [LARGE SCALE GENOMIC DNA]</scope>
    <source>
        <strain evidence="1 2">MSL28</strain>
    </source>
</reference>
<dbReference type="AlphaFoldDB" id="A0A318E1N2"/>
<protein>
    <submittedName>
        <fullName evidence="1">Uncharacterized protein</fullName>
    </submittedName>
</protein>
<evidence type="ECO:0000313" key="2">
    <source>
        <dbReference type="Proteomes" id="UP000247389"/>
    </source>
</evidence>
<organism evidence="1 2">
    <name type="scientific">Halanaerobium congolense</name>
    <dbReference type="NCBI Taxonomy" id="54121"/>
    <lineage>
        <taxon>Bacteria</taxon>
        <taxon>Bacillati</taxon>
        <taxon>Bacillota</taxon>
        <taxon>Clostridia</taxon>
        <taxon>Halanaerobiales</taxon>
        <taxon>Halanaerobiaceae</taxon>
        <taxon>Halanaerobium</taxon>
    </lineage>
</organism>
<gene>
    <name evidence="1" type="ORF">C8C78_12638</name>
</gene>
<name>A0A318E1N2_9FIRM</name>